<organism evidence="9 10">
    <name type="scientific">Crassostrea virginica</name>
    <name type="common">Eastern oyster</name>
    <dbReference type="NCBI Taxonomy" id="6565"/>
    <lineage>
        <taxon>Eukaryota</taxon>
        <taxon>Metazoa</taxon>
        <taxon>Spiralia</taxon>
        <taxon>Lophotrochozoa</taxon>
        <taxon>Mollusca</taxon>
        <taxon>Bivalvia</taxon>
        <taxon>Autobranchia</taxon>
        <taxon>Pteriomorphia</taxon>
        <taxon>Ostreida</taxon>
        <taxon>Ostreoidea</taxon>
        <taxon>Ostreidae</taxon>
        <taxon>Crassostrea</taxon>
    </lineage>
</organism>
<comment type="subcellular location">
    <subcellularLocation>
        <location evidence="1">Membrane</location>
        <topology evidence="1">Multi-pass membrane protein</topology>
    </subcellularLocation>
</comment>
<keyword evidence="9" id="KW-1185">Reference proteome</keyword>
<proteinExistence type="inferred from homology"/>
<dbReference type="GO" id="GO:0016020">
    <property type="term" value="C:membrane"/>
    <property type="evidence" value="ECO:0007669"/>
    <property type="project" value="UniProtKB-SubCell"/>
</dbReference>
<dbReference type="PANTHER" id="PTHR43840">
    <property type="entry name" value="MITOCHONDRIAL METAL TRANSPORTER 1-RELATED"/>
    <property type="match status" value="1"/>
</dbReference>
<feature type="transmembrane region" description="Helical" evidence="7">
    <location>
        <begin position="306"/>
        <end position="327"/>
    </location>
</feature>
<dbReference type="Gene3D" id="1.20.1510.10">
    <property type="entry name" value="Cation efflux protein transmembrane domain"/>
    <property type="match status" value="1"/>
</dbReference>
<dbReference type="InterPro" id="IPR002524">
    <property type="entry name" value="Cation_efflux"/>
</dbReference>
<dbReference type="Gene3D" id="3.30.70.1350">
    <property type="entry name" value="Cation efflux protein, cytoplasmic domain"/>
    <property type="match status" value="1"/>
</dbReference>
<feature type="transmembrane region" description="Helical" evidence="7">
    <location>
        <begin position="227"/>
        <end position="247"/>
    </location>
</feature>
<protein>
    <submittedName>
        <fullName evidence="10">Metal tolerance protein 9-like</fullName>
    </submittedName>
</protein>
<evidence type="ECO:0000256" key="5">
    <source>
        <dbReference type="ARBA" id="ARBA00022989"/>
    </source>
</evidence>
<evidence type="ECO:0000256" key="4">
    <source>
        <dbReference type="ARBA" id="ARBA00022692"/>
    </source>
</evidence>
<keyword evidence="3" id="KW-0813">Transport</keyword>
<feature type="transmembrane region" description="Helical" evidence="7">
    <location>
        <begin position="199"/>
        <end position="221"/>
    </location>
</feature>
<feature type="transmembrane region" description="Helical" evidence="7">
    <location>
        <begin position="372"/>
        <end position="394"/>
    </location>
</feature>
<dbReference type="OrthoDB" id="78296at2759"/>
<dbReference type="FunFam" id="1.20.1510.10:FF:000005">
    <property type="entry name" value="Putative Cation diffusion facilitator 1"/>
    <property type="match status" value="1"/>
</dbReference>
<keyword evidence="4 7" id="KW-0812">Transmembrane</keyword>
<sequence>MSSSESTGIMITQTHANYDENFSLAKKWLIERNPCGFTCTSCAVHISQCNRCNSCADCTKTMGSAPFPAYIHGSMVGYQWCTCDLGENPNNLKADTQDDNPPTYISHSNEGFISDDFGQVSNEKSVVETSNNIGNNELRVRLEDFLESKGVHKERKVSNASRKFYEKQDKLIEGYEEVQRENSDDKRQRSKELRDKTTLYAKISFVANVILLAAKLTAAVLSGSMAIISSLVDSVVDITSGLVIWVTTKAIQRTDPYKYPNGRHLLEPLAVIILSVIMGMASLQLLKEAVCKIVYLYTMTMLPPTVNYLTISISGFTIVLKFVLFLLCRRVKTPTVQALAQDHRNDVLSNTLAIVCGYVGSREIQEEIGKRYLIYADPAGAIFISLYIAITWYITGRDQTKLLTGKKAEPAITSKLLWISMNHHADILSVNHVVAYHVGYDITAELDICVASDLPNYKAQEVKETLKSKLENVENINRVYINVISNCEEFCSKL</sequence>
<evidence type="ECO:0000256" key="6">
    <source>
        <dbReference type="ARBA" id="ARBA00023136"/>
    </source>
</evidence>
<dbReference type="InterPro" id="IPR036837">
    <property type="entry name" value="Cation_efflux_CTD_sf"/>
</dbReference>
<gene>
    <name evidence="10" type="primary">LOC111138064</name>
</gene>
<dbReference type="NCBIfam" id="TIGR01297">
    <property type="entry name" value="CDF"/>
    <property type="match status" value="1"/>
</dbReference>
<dbReference type="KEGG" id="cvn:111138064"/>
<keyword evidence="6 7" id="KW-0472">Membrane</keyword>
<dbReference type="Proteomes" id="UP000694844">
    <property type="component" value="Chromosome 5"/>
</dbReference>
<dbReference type="SUPFAM" id="SSF161111">
    <property type="entry name" value="Cation efflux protein transmembrane domain-like"/>
    <property type="match status" value="1"/>
</dbReference>
<evidence type="ECO:0000313" key="9">
    <source>
        <dbReference type="Proteomes" id="UP000694844"/>
    </source>
</evidence>
<dbReference type="InterPro" id="IPR050291">
    <property type="entry name" value="CDF_Transporter"/>
</dbReference>
<dbReference type="InterPro" id="IPR027469">
    <property type="entry name" value="Cation_efflux_TMD_sf"/>
</dbReference>
<dbReference type="PANTHER" id="PTHR43840:SF13">
    <property type="entry name" value="CATION EFFLUX PROTEIN CYTOPLASMIC DOMAIN-CONTAINING PROTEIN"/>
    <property type="match status" value="1"/>
</dbReference>
<reference evidence="10" key="1">
    <citation type="submission" date="2025-08" db="UniProtKB">
        <authorList>
            <consortium name="RefSeq"/>
        </authorList>
    </citation>
    <scope>IDENTIFICATION</scope>
    <source>
        <tissue evidence="10">Whole sample</tissue>
    </source>
</reference>
<dbReference type="Pfam" id="PF01545">
    <property type="entry name" value="Cation_efflux"/>
    <property type="match status" value="1"/>
</dbReference>
<evidence type="ECO:0000256" key="7">
    <source>
        <dbReference type="SAM" id="Phobius"/>
    </source>
</evidence>
<feature type="transmembrane region" description="Helical" evidence="7">
    <location>
        <begin position="268"/>
        <end position="286"/>
    </location>
</feature>
<evidence type="ECO:0000256" key="3">
    <source>
        <dbReference type="ARBA" id="ARBA00022448"/>
    </source>
</evidence>
<dbReference type="AlphaFoldDB" id="A0A8B8F189"/>
<comment type="similarity">
    <text evidence="2">Belongs to the cation diffusion facilitator (CDF) transporter (TC 2.A.4) family. SLC30A subfamily.</text>
</comment>
<evidence type="ECO:0000313" key="10">
    <source>
        <dbReference type="RefSeq" id="XP_022345563.1"/>
    </source>
</evidence>
<dbReference type="InterPro" id="IPR058533">
    <property type="entry name" value="Cation_efflux_TM"/>
</dbReference>
<feature type="domain" description="Cation efflux protein transmembrane" evidence="8">
    <location>
        <begin position="202"/>
        <end position="403"/>
    </location>
</feature>
<evidence type="ECO:0000256" key="2">
    <source>
        <dbReference type="ARBA" id="ARBA00008873"/>
    </source>
</evidence>
<evidence type="ECO:0000259" key="8">
    <source>
        <dbReference type="Pfam" id="PF01545"/>
    </source>
</evidence>
<keyword evidence="5 7" id="KW-1133">Transmembrane helix</keyword>
<name>A0A8B8F189_CRAVI</name>
<accession>A0A8B8F189</accession>
<dbReference type="GeneID" id="111138064"/>
<dbReference type="RefSeq" id="XP_022345563.1">
    <property type="nucleotide sequence ID" value="XM_022489855.1"/>
</dbReference>
<evidence type="ECO:0000256" key="1">
    <source>
        <dbReference type="ARBA" id="ARBA00004141"/>
    </source>
</evidence>
<dbReference type="GO" id="GO:0008324">
    <property type="term" value="F:monoatomic cation transmembrane transporter activity"/>
    <property type="evidence" value="ECO:0007669"/>
    <property type="project" value="InterPro"/>
</dbReference>
<dbReference type="SUPFAM" id="SSF160240">
    <property type="entry name" value="Cation efflux protein cytoplasmic domain-like"/>
    <property type="match status" value="1"/>
</dbReference>